<keyword evidence="2" id="KW-1185">Reference proteome</keyword>
<proteinExistence type="predicted"/>
<dbReference type="EMBL" id="CM020620">
    <property type="protein sequence ID" value="KAK1866989.1"/>
    <property type="molecule type" value="Genomic_DNA"/>
</dbReference>
<name>A0ACC3C9N6_PYRYE</name>
<evidence type="ECO:0000313" key="2">
    <source>
        <dbReference type="Proteomes" id="UP000798662"/>
    </source>
</evidence>
<organism evidence="1 2">
    <name type="scientific">Pyropia yezoensis</name>
    <name type="common">Susabi-nori</name>
    <name type="synonym">Porphyra yezoensis</name>
    <dbReference type="NCBI Taxonomy" id="2788"/>
    <lineage>
        <taxon>Eukaryota</taxon>
        <taxon>Rhodophyta</taxon>
        <taxon>Bangiophyceae</taxon>
        <taxon>Bangiales</taxon>
        <taxon>Bangiaceae</taxon>
        <taxon>Pyropia</taxon>
    </lineage>
</organism>
<dbReference type="Proteomes" id="UP000798662">
    <property type="component" value="Chromosome 3"/>
</dbReference>
<accession>A0ACC3C9N6</accession>
<reference evidence="1" key="1">
    <citation type="submission" date="2019-11" db="EMBL/GenBank/DDBJ databases">
        <title>Nori genome reveals adaptations in red seaweeds to the harsh intertidal environment.</title>
        <authorList>
            <person name="Wang D."/>
            <person name="Mao Y."/>
        </authorList>
    </citation>
    <scope>NUCLEOTIDE SEQUENCE</scope>
    <source>
        <tissue evidence="1">Gametophyte</tissue>
    </source>
</reference>
<protein>
    <submittedName>
        <fullName evidence="1">Uncharacterized protein</fullName>
    </submittedName>
</protein>
<gene>
    <name evidence="1" type="ORF">I4F81_009501</name>
</gene>
<comment type="caution">
    <text evidence="1">The sequence shown here is derived from an EMBL/GenBank/DDBJ whole genome shotgun (WGS) entry which is preliminary data.</text>
</comment>
<sequence>MAAPPPTPDDLYAMLGVPPDADGVAIKRAYRRRALENHPDVSKAPDAKERFLAIQTAYATLSDTDKRREYDRRRARGGGAGGSSWDEWAAGVADAARGAASAGAARGGVDGGVFSDEYWRRWRAANPSMSDIDDSWGAVLGDLFSGVSGAVSGGVGAGTGAGKGLLDDFIEFLERTVDGFDRGSQSGSSRAGSGASSSRQTGEMLEEVLASGDPDVLASELDDTRFLLTQLRSRASQLRSAAGDADRRVRRARSAAAAAGEGSDAAARAAAAAAEAARIRSRLADVESYIARQGVRERKLSDALSAGRLSRMQDVKTARAKEVDDELERMRKELGM</sequence>
<evidence type="ECO:0000313" key="1">
    <source>
        <dbReference type="EMBL" id="KAK1866989.1"/>
    </source>
</evidence>